<keyword evidence="2" id="KW-1185">Reference proteome</keyword>
<dbReference type="OrthoDB" id="3041422at2759"/>
<evidence type="ECO:0000313" key="2">
    <source>
        <dbReference type="Proteomes" id="UP000054477"/>
    </source>
</evidence>
<reference evidence="1 2" key="1">
    <citation type="submission" date="2014-04" db="EMBL/GenBank/DDBJ databases">
        <authorList>
            <consortium name="DOE Joint Genome Institute"/>
            <person name="Kuo A."/>
            <person name="Kohler A."/>
            <person name="Nagy L.G."/>
            <person name="Floudas D."/>
            <person name="Copeland A."/>
            <person name="Barry K.W."/>
            <person name="Cichocki N."/>
            <person name="Veneault-Fourrey C."/>
            <person name="LaButti K."/>
            <person name="Lindquist E.A."/>
            <person name="Lipzen A."/>
            <person name="Lundell T."/>
            <person name="Morin E."/>
            <person name="Murat C."/>
            <person name="Sun H."/>
            <person name="Tunlid A."/>
            <person name="Henrissat B."/>
            <person name="Grigoriev I.V."/>
            <person name="Hibbett D.S."/>
            <person name="Martin F."/>
            <person name="Nordberg H.P."/>
            <person name="Cantor M.N."/>
            <person name="Hua S.X."/>
        </authorList>
    </citation>
    <scope>NUCLEOTIDE SEQUENCE [LARGE SCALE GENOMIC DNA]</scope>
    <source>
        <strain evidence="1 2">LaAM-08-1</strain>
    </source>
</reference>
<accession>A0A0C9XMD0</accession>
<dbReference type="Proteomes" id="UP000054477">
    <property type="component" value="Unassembled WGS sequence"/>
</dbReference>
<dbReference type="EMBL" id="KN838554">
    <property type="protein sequence ID" value="KIK06256.1"/>
    <property type="molecule type" value="Genomic_DNA"/>
</dbReference>
<dbReference type="AlphaFoldDB" id="A0A0C9XMD0"/>
<dbReference type="STRING" id="1095629.A0A0C9XMD0"/>
<organism evidence="1 2">
    <name type="scientific">Laccaria amethystina LaAM-08-1</name>
    <dbReference type="NCBI Taxonomy" id="1095629"/>
    <lineage>
        <taxon>Eukaryota</taxon>
        <taxon>Fungi</taxon>
        <taxon>Dikarya</taxon>
        <taxon>Basidiomycota</taxon>
        <taxon>Agaricomycotina</taxon>
        <taxon>Agaricomycetes</taxon>
        <taxon>Agaricomycetidae</taxon>
        <taxon>Agaricales</taxon>
        <taxon>Agaricineae</taxon>
        <taxon>Hydnangiaceae</taxon>
        <taxon>Laccaria</taxon>
    </lineage>
</organism>
<protein>
    <submittedName>
        <fullName evidence="1">Unplaced genomic scaffold K443scaffold_19, whole genome shotgun sequence</fullName>
    </submittedName>
</protein>
<gene>
    <name evidence="1" type="ORF">K443DRAFT_89994</name>
</gene>
<reference evidence="2" key="2">
    <citation type="submission" date="2015-01" db="EMBL/GenBank/DDBJ databases">
        <title>Evolutionary Origins and Diversification of the Mycorrhizal Mutualists.</title>
        <authorList>
            <consortium name="DOE Joint Genome Institute"/>
            <consortium name="Mycorrhizal Genomics Consortium"/>
            <person name="Kohler A."/>
            <person name="Kuo A."/>
            <person name="Nagy L.G."/>
            <person name="Floudas D."/>
            <person name="Copeland A."/>
            <person name="Barry K.W."/>
            <person name="Cichocki N."/>
            <person name="Veneault-Fourrey C."/>
            <person name="LaButti K."/>
            <person name="Lindquist E.A."/>
            <person name="Lipzen A."/>
            <person name="Lundell T."/>
            <person name="Morin E."/>
            <person name="Murat C."/>
            <person name="Riley R."/>
            <person name="Ohm R."/>
            <person name="Sun H."/>
            <person name="Tunlid A."/>
            <person name="Henrissat B."/>
            <person name="Grigoriev I.V."/>
            <person name="Hibbett D.S."/>
            <person name="Martin F."/>
        </authorList>
    </citation>
    <scope>NUCLEOTIDE SEQUENCE [LARGE SCALE GENOMIC DNA]</scope>
    <source>
        <strain evidence="2">LaAM-08-1</strain>
    </source>
</reference>
<feature type="non-terminal residue" evidence="1">
    <location>
        <position position="1"/>
    </location>
</feature>
<proteinExistence type="predicted"/>
<sequence length="159" mass="17565">LKIKAGNVLCPGQAVIADNTYEMTFSIAHHVTNPLPLSCVADYQHLVENVLCQQQPMVKVIIKATAHPQGAPDKENVPPALDRLDALVDWVLGPAPNVNDILPGNIAKNDNIKQLHLHWECTMSNCSSEHCYIPADGPHFALSHDHFDKWAVAMVRCYN</sequence>
<dbReference type="HOGENOM" id="CLU_1661042_0_0_1"/>
<evidence type="ECO:0000313" key="1">
    <source>
        <dbReference type="EMBL" id="KIK06256.1"/>
    </source>
</evidence>
<name>A0A0C9XMD0_9AGAR</name>